<evidence type="ECO:0000259" key="9">
    <source>
        <dbReference type="PROSITE" id="PS50097"/>
    </source>
</evidence>
<evidence type="ECO:0000256" key="4">
    <source>
        <dbReference type="ARBA" id="ARBA00022737"/>
    </source>
</evidence>
<dbReference type="GO" id="GO:0016567">
    <property type="term" value="P:protein ubiquitination"/>
    <property type="evidence" value="ECO:0007669"/>
    <property type="project" value="UniProtKB-UniPathway"/>
</dbReference>
<dbReference type="PIRSF" id="PIRSF037037">
    <property type="entry name" value="Kelch-like_protein_gigaxonin"/>
    <property type="match status" value="1"/>
</dbReference>
<name>A0A067QGZ7_ZOONE</name>
<evidence type="ECO:0000313" key="10">
    <source>
        <dbReference type="EMBL" id="KDR07508.1"/>
    </source>
</evidence>
<dbReference type="EMBL" id="KK853454">
    <property type="protein sequence ID" value="KDR07508.1"/>
    <property type="molecule type" value="Genomic_DNA"/>
</dbReference>
<dbReference type="InterPro" id="IPR015915">
    <property type="entry name" value="Kelch-typ_b-propeller"/>
</dbReference>
<evidence type="ECO:0000256" key="6">
    <source>
        <dbReference type="ARBA" id="ARBA00023203"/>
    </source>
</evidence>
<evidence type="ECO:0000256" key="2">
    <source>
        <dbReference type="ARBA" id="ARBA00013699"/>
    </source>
</evidence>
<dbReference type="Pfam" id="PF00651">
    <property type="entry name" value="BTB"/>
    <property type="match status" value="1"/>
</dbReference>
<dbReference type="InterPro" id="IPR006652">
    <property type="entry name" value="Kelch_1"/>
</dbReference>
<dbReference type="PANTHER" id="PTHR24412">
    <property type="entry name" value="KELCH PROTEIN"/>
    <property type="match status" value="1"/>
</dbReference>
<dbReference type="Pfam" id="PF01344">
    <property type="entry name" value="Kelch_1"/>
    <property type="match status" value="4"/>
</dbReference>
<evidence type="ECO:0000256" key="3">
    <source>
        <dbReference type="ARBA" id="ARBA00022441"/>
    </source>
</evidence>
<dbReference type="Proteomes" id="UP000027135">
    <property type="component" value="Unassembled WGS sequence"/>
</dbReference>
<dbReference type="SMART" id="SM00612">
    <property type="entry name" value="Kelch"/>
    <property type="match status" value="6"/>
</dbReference>
<dbReference type="SMART" id="SM00225">
    <property type="entry name" value="BTB"/>
    <property type="match status" value="1"/>
</dbReference>
<keyword evidence="3" id="KW-0880">Kelch repeat</keyword>
<comment type="function">
    <text evidence="7">Probable substrate-specific adapter of an E3 ubiquitin-protein ligase complex which mediates the ubiquitination and subsequent proteasomal degradation of target proteins. May have a role in synapse differentiation and growth.</text>
</comment>
<evidence type="ECO:0000256" key="5">
    <source>
        <dbReference type="ARBA" id="ARBA00022786"/>
    </source>
</evidence>
<dbReference type="CDD" id="cd18450">
    <property type="entry name" value="BACK_KLHL10"/>
    <property type="match status" value="1"/>
</dbReference>
<dbReference type="SMART" id="SM00875">
    <property type="entry name" value="BACK"/>
    <property type="match status" value="1"/>
</dbReference>
<dbReference type="PROSITE" id="PS50097">
    <property type="entry name" value="BTB"/>
    <property type="match status" value="1"/>
</dbReference>
<keyword evidence="6" id="KW-0009">Actin-binding</keyword>
<dbReference type="eggNOG" id="KOG4441">
    <property type="taxonomic scope" value="Eukaryota"/>
</dbReference>
<keyword evidence="4" id="KW-0677">Repeat</keyword>
<dbReference type="InterPro" id="IPR017096">
    <property type="entry name" value="BTB-kelch_protein"/>
</dbReference>
<organism evidence="10 11">
    <name type="scientific">Zootermopsis nevadensis</name>
    <name type="common">Dampwood termite</name>
    <dbReference type="NCBI Taxonomy" id="136037"/>
    <lineage>
        <taxon>Eukaryota</taxon>
        <taxon>Metazoa</taxon>
        <taxon>Ecdysozoa</taxon>
        <taxon>Arthropoda</taxon>
        <taxon>Hexapoda</taxon>
        <taxon>Insecta</taxon>
        <taxon>Pterygota</taxon>
        <taxon>Neoptera</taxon>
        <taxon>Polyneoptera</taxon>
        <taxon>Dictyoptera</taxon>
        <taxon>Blattodea</taxon>
        <taxon>Blattoidea</taxon>
        <taxon>Termitoidae</taxon>
        <taxon>Termopsidae</taxon>
        <taxon>Zootermopsis</taxon>
    </lineage>
</organism>
<dbReference type="InterPro" id="IPR000210">
    <property type="entry name" value="BTB/POZ_dom"/>
</dbReference>
<dbReference type="Gene3D" id="1.25.40.420">
    <property type="match status" value="1"/>
</dbReference>
<sequence length="606" mass="69602">NSDGLSLQEMESNQHRSCTQEGGRCTCTKALVRLNKLRERNLLCDAVLRLEDGVVFPVHRVILSMRSEYFRTLFTTKLHTSEETEILLHGVSSDIMTQILDYVYIREVDIRSDNARQLIVATDYLCIPEVTKLCCDFLKNAMDADNCIGILQFPRFHFFADLETHARRFVLRHFVEVSQKSEDLLELPAEELQAIIETEELNVKNEEVVWECILRWINHDPDNRKGHIADLLKGVRLGLLDEKYFVEKISNHPYVTENEACSPVILETHAFLRDLQMMSKEDKDFVTPRIARPRIPQDILFAIGGRYEGGVTDVIEAYDARADRWSVVEAVNSIGLRVLYGTAVLGFNIYVIGGHDGGEKLRSCHCFNAVTKTWREVAPMNERRCDLMVAVLRGAVYAMSGWDAVMINKTAERYDCKTNEWSWITPMNVDRNDASSAVLNDKIYVAGGLSSDSTLNSVEVYDPDTNRWTFVAPMLSGRLHFSCVEFHGCLYAIGGWNFTSLKLTMELYDPANDTWTKIPGMTFDLVNFNAEVIDDMIFVIGSRCNWKSNFIVKCYKYKGDKWYRAADMNFRRYNTSTCVIKNLPNASDYAYKHRPKLMEEKREKML</sequence>
<dbReference type="PANTHER" id="PTHR24412:SF172">
    <property type="entry name" value="KELCH-LIKE PROTEIN 10"/>
    <property type="match status" value="1"/>
</dbReference>
<feature type="region of interest" description="Disordered" evidence="8">
    <location>
        <begin position="1"/>
        <end position="21"/>
    </location>
</feature>
<evidence type="ECO:0000313" key="11">
    <source>
        <dbReference type="Proteomes" id="UP000027135"/>
    </source>
</evidence>
<reference evidence="10 11" key="1">
    <citation type="journal article" date="2014" name="Nat. Commun.">
        <title>Molecular traces of alternative social organization in a termite genome.</title>
        <authorList>
            <person name="Terrapon N."/>
            <person name="Li C."/>
            <person name="Robertson H.M."/>
            <person name="Ji L."/>
            <person name="Meng X."/>
            <person name="Booth W."/>
            <person name="Chen Z."/>
            <person name="Childers C.P."/>
            <person name="Glastad K.M."/>
            <person name="Gokhale K."/>
            <person name="Gowin J."/>
            <person name="Gronenberg W."/>
            <person name="Hermansen R.A."/>
            <person name="Hu H."/>
            <person name="Hunt B.G."/>
            <person name="Huylmans A.K."/>
            <person name="Khalil S.M."/>
            <person name="Mitchell R.D."/>
            <person name="Munoz-Torres M.C."/>
            <person name="Mustard J.A."/>
            <person name="Pan H."/>
            <person name="Reese J.T."/>
            <person name="Scharf M.E."/>
            <person name="Sun F."/>
            <person name="Vogel H."/>
            <person name="Xiao J."/>
            <person name="Yang W."/>
            <person name="Yang Z."/>
            <person name="Yang Z."/>
            <person name="Zhou J."/>
            <person name="Zhu J."/>
            <person name="Brent C.S."/>
            <person name="Elsik C.G."/>
            <person name="Goodisman M.A."/>
            <person name="Liberles D.A."/>
            <person name="Roe R.M."/>
            <person name="Vargo E.L."/>
            <person name="Vilcinskas A."/>
            <person name="Wang J."/>
            <person name="Bornberg-Bauer E."/>
            <person name="Korb J."/>
            <person name="Zhang G."/>
            <person name="Liebig J."/>
        </authorList>
    </citation>
    <scope>NUCLEOTIDE SEQUENCE [LARGE SCALE GENOMIC DNA]</scope>
    <source>
        <tissue evidence="10">Whole organism</tissue>
    </source>
</reference>
<protein>
    <recommendedName>
        <fullName evidence="2">Kelch-like protein diablo</fullName>
    </recommendedName>
</protein>
<feature type="non-terminal residue" evidence="10">
    <location>
        <position position="606"/>
    </location>
</feature>
<dbReference type="Gene3D" id="2.120.10.80">
    <property type="entry name" value="Kelch-type beta propeller"/>
    <property type="match status" value="1"/>
</dbReference>
<dbReference type="AlphaFoldDB" id="A0A067QGZ7"/>
<proteinExistence type="predicted"/>
<feature type="compositionally biased region" description="Polar residues" evidence="8">
    <location>
        <begin position="1"/>
        <end position="20"/>
    </location>
</feature>
<dbReference type="STRING" id="136037.A0A067QGZ7"/>
<evidence type="ECO:0000256" key="7">
    <source>
        <dbReference type="ARBA" id="ARBA00043912"/>
    </source>
</evidence>
<dbReference type="FunFam" id="1.25.40.420:FF:000001">
    <property type="entry name" value="Kelch-like family member 12"/>
    <property type="match status" value="1"/>
</dbReference>
<keyword evidence="11" id="KW-1185">Reference proteome</keyword>
<evidence type="ECO:0000256" key="8">
    <source>
        <dbReference type="SAM" id="MobiDB-lite"/>
    </source>
</evidence>
<dbReference type="Pfam" id="PF07707">
    <property type="entry name" value="BACK"/>
    <property type="match status" value="1"/>
</dbReference>
<dbReference type="Gene3D" id="3.30.710.10">
    <property type="entry name" value="Potassium Channel Kv1.1, Chain A"/>
    <property type="match status" value="1"/>
</dbReference>
<keyword evidence="5" id="KW-0833">Ubl conjugation pathway</keyword>
<dbReference type="InParanoid" id="A0A067QGZ7"/>
<accession>A0A067QGZ7</accession>
<dbReference type="InterPro" id="IPR011333">
    <property type="entry name" value="SKP1/BTB/POZ_sf"/>
</dbReference>
<dbReference type="GO" id="GO:0003779">
    <property type="term" value="F:actin binding"/>
    <property type="evidence" value="ECO:0007669"/>
    <property type="project" value="UniProtKB-KW"/>
</dbReference>
<gene>
    <name evidence="10" type="ORF">L798_02824</name>
</gene>
<comment type="pathway">
    <text evidence="1">Protein modification; protein ubiquitination.</text>
</comment>
<dbReference type="OMA" id="CFFLEDQ"/>
<feature type="domain" description="BTB" evidence="9">
    <location>
        <begin position="44"/>
        <end position="112"/>
    </location>
</feature>
<dbReference type="SUPFAM" id="SSF117281">
    <property type="entry name" value="Kelch motif"/>
    <property type="match status" value="1"/>
</dbReference>
<feature type="non-terminal residue" evidence="10">
    <location>
        <position position="1"/>
    </location>
</feature>
<dbReference type="SUPFAM" id="SSF54695">
    <property type="entry name" value="POZ domain"/>
    <property type="match status" value="1"/>
</dbReference>
<evidence type="ECO:0000256" key="1">
    <source>
        <dbReference type="ARBA" id="ARBA00004906"/>
    </source>
</evidence>
<dbReference type="InterPro" id="IPR011705">
    <property type="entry name" value="BACK"/>
</dbReference>
<dbReference type="FunCoup" id="A0A067QGZ7">
    <property type="interactions" value="1"/>
</dbReference>
<dbReference type="UniPathway" id="UPA00143"/>